<dbReference type="AlphaFoldDB" id="A0A8S9SK89"/>
<dbReference type="Proteomes" id="UP000712600">
    <property type="component" value="Unassembled WGS sequence"/>
</dbReference>
<proteinExistence type="predicted"/>
<dbReference type="Pfam" id="PF03078">
    <property type="entry name" value="ATHILA"/>
    <property type="match status" value="2"/>
</dbReference>
<feature type="region of interest" description="Disordered" evidence="1">
    <location>
        <begin position="534"/>
        <end position="596"/>
    </location>
</feature>
<feature type="region of interest" description="Disordered" evidence="1">
    <location>
        <begin position="1"/>
        <end position="32"/>
    </location>
</feature>
<feature type="compositionally biased region" description="Acidic residues" evidence="1">
    <location>
        <begin position="534"/>
        <end position="549"/>
    </location>
</feature>
<evidence type="ECO:0000259" key="2">
    <source>
        <dbReference type="Pfam" id="PF03078"/>
    </source>
</evidence>
<evidence type="ECO:0000313" key="4">
    <source>
        <dbReference type="Proteomes" id="UP000712600"/>
    </source>
</evidence>
<gene>
    <name evidence="3" type="ORF">F2Q69_00036607</name>
</gene>
<feature type="domain" description="Arabidopsis retrotransposon Orf1 C-terminal" evidence="2">
    <location>
        <begin position="238"/>
        <end position="421"/>
    </location>
</feature>
<name>A0A8S9SK89_BRACR</name>
<feature type="domain" description="Arabidopsis retrotransposon Orf1 C-terminal" evidence="2">
    <location>
        <begin position="432"/>
        <end position="561"/>
    </location>
</feature>
<protein>
    <recommendedName>
        <fullName evidence="2">Arabidopsis retrotransposon Orf1 C-terminal domain-containing protein</fullName>
    </recommendedName>
</protein>
<evidence type="ECO:0000313" key="3">
    <source>
        <dbReference type="EMBL" id="KAF3601034.1"/>
    </source>
</evidence>
<evidence type="ECO:0000256" key="1">
    <source>
        <dbReference type="SAM" id="MobiDB-lite"/>
    </source>
</evidence>
<reference evidence="3" key="1">
    <citation type="submission" date="2019-12" db="EMBL/GenBank/DDBJ databases">
        <title>Genome sequencing and annotation of Brassica cretica.</title>
        <authorList>
            <person name="Studholme D.J."/>
            <person name="Sarris P."/>
        </authorList>
    </citation>
    <scope>NUCLEOTIDE SEQUENCE</scope>
    <source>
        <strain evidence="3">PFS-109/04</strain>
        <tissue evidence="3">Leaf</tissue>
    </source>
</reference>
<organism evidence="3 4">
    <name type="scientific">Brassica cretica</name>
    <name type="common">Mustard</name>
    <dbReference type="NCBI Taxonomy" id="69181"/>
    <lineage>
        <taxon>Eukaryota</taxon>
        <taxon>Viridiplantae</taxon>
        <taxon>Streptophyta</taxon>
        <taxon>Embryophyta</taxon>
        <taxon>Tracheophyta</taxon>
        <taxon>Spermatophyta</taxon>
        <taxon>Magnoliopsida</taxon>
        <taxon>eudicotyledons</taxon>
        <taxon>Gunneridae</taxon>
        <taxon>Pentapetalae</taxon>
        <taxon>rosids</taxon>
        <taxon>malvids</taxon>
        <taxon>Brassicales</taxon>
        <taxon>Brassicaceae</taxon>
        <taxon>Brassiceae</taxon>
        <taxon>Brassica</taxon>
    </lineage>
</organism>
<comment type="caution">
    <text evidence="3">The sequence shown here is derived from an EMBL/GenBank/DDBJ whole genome shotgun (WGS) entry which is preliminary data.</text>
</comment>
<sequence>MPPRTKQKSDKTPKITRQNYVPPPNHNAPASYPWPRKDQEGLPINIDVRSSSTSTNWFDNHYTTTFVLGALKTLNIRDIAMKFKMNALLKKPMLDGQTFEVDEGIDPLEHHEGIIEEILTDDPLELALIRAEAEHNVENIDADGYTKMLDSARIETTEGLFPLRNKPTLVLQMPPRTKKKSVKTPKITRENYVRPPNHNAPALYPWPRKDQEGQPIRIDDPMLLDFNCEGWDKESAKQYNSLLNIEIVPTRFGLPDTLASLGLDTDMFETLHAMGISLLCYQTHELYPDLVRQVPATAHIGYDDPSKPTYENCSFPFMADGKFCSLSLDKINEIYKISGECREVSVINKFSPIDHFWDLIANCTFTSRKAYQSQIRNPTLRVITKMVSNLLFAKDQTSKVTKGELQMLYSRLEDEIRRARDIPIQAVNTNPGLLTPLFKYFGINLRSYAVNHETEYINTPYLIAFKILRDECTYKFADKEGNVLYCKLLQPLLTNFSTIENIRFMPDPEFLCADPRATPPNQNMDYVEDITPDEDTAYDLSPLDDDADDATYHRWMEHTPQQSHRPGKEPVGSSAAGERLPRNRRTAGRSESRESD</sequence>
<dbReference type="InterPro" id="IPR004312">
    <property type="entry name" value="ATHILA_Orf1_C"/>
</dbReference>
<dbReference type="EMBL" id="QGKX02000004">
    <property type="protein sequence ID" value="KAF3601034.1"/>
    <property type="molecule type" value="Genomic_DNA"/>
</dbReference>
<accession>A0A8S9SK89</accession>